<evidence type="ECO:0000313" key="1">
    <source>
        <dbReference type="EMBL" id="CAH3185436.1"/>
    </source>
</evidence>
<dbReference type="Proteomes" id="UP001159405">
    <property type="component" value="Unassembled WGS sequence"/>
</dbReference>
<proteinExistence type="predicted"/>
<gene>
    <name evidence="1" type="ORF">PLOB_00032605</name>
</gene>
<sequence>MKEANPSFLPLASVLQDDTPSLPDASKLIDGDTEEFIRVTNTQPAVIADVIKQRSPSVIAALKLTIKDEIAAACQTLCRRSDGSVLYSNRNSFETLKGFDFDRVWTEMKSIVPFFIEIMNAVSGKNLGMENTERDVRVKFCFLYSVVMNERWHELSLLKRFFLRKKFS</sequence>
<name>A0ABN8S3Y6_9CNID</name>
<organism evidence="1 2">
    <name type="scientific">Porites lobata</name>
    <dbReference type="NCBI Taxonomy" id="104759"/>
    <lineage>
        <taxon>Eukaryota</taxon>
        <taxon>Metazoa</taxon>
        <taxon>Cnidaria</taxon>
        <taxon>Anthozoa</taxon>
        <taxon>Hexacorallia</taxon>
        <taxon>Scleractinia</taxon>
        <taxon>Fungiina</taxon>
        <taxon>Poritidae</taxon>
        <taxon>Porites</taxon>
    </lineage>
</organism>
<protein>
    <submittedName>
        <fullName evidence="1">Uncharacterized protein</fullName>
    </submittedName>
</protein>
<comment type="caution">
    <text evidence="1">The sequence shown here is derived from an EMBL/GenBank/DDBJ whole genome shotgun (WGS) entry which is preliminary data.</text>
</comment>
<reference evidence="1 2" key="1">
    <citation type="submission" date="2022-05" db="EMBL/GenBank/DDBJ databases">
        <authorList>
            <consortium name="Genoscope - CEA"/>
            <person name="William W."/>
        </authorList>
    </citation>
    <scope>NUCLEOTIDE SEQUENCE [LARGE SCALE GENOMIC DNA]</scope>
</reference>
<accession>A0ABN8S3Y6</accession>
<keyword evidence="2" id="KW-1185">Reference proteome</keyword>
<dbReference type="EMBL" id="CALNXK010000426">
    <property type="protein sequence ID" value="CAH3185436.1"/>
    <property type="molecule type" value="Genomic_DNA"/>
</dbReference>
<evidence type="ECO:0000313" key="2">
    <source>
        <dbReference type="Proteomes" id="UP001159405"/>
    </source>
</evidence>